<evidence type="ECO:0000313" key="3">
    <source>
        <dbReference type="Proteomes" id="UP000265618"/>
    </source>
</evidence>
<feature type="transmembrane region" description="Helical" evidence="1">
    <location>
        <begin position="21"/>
        <end position="41"/>
    </location>
</feature>
<keyword evidence="1" id="KW-0472">Membrane</keyword>
<dbReference type="AlphaFoldDB" id="A0A391NW33"/>
<reference evidence="2 3" key="1">
    <citation type="journal article" date="2018" name="PLoS ONE">
        <title>The draft genome of Kipferlia bialata reveals reductive genome evolution in fornicate parasites.</title>
        <authorList>
            <person name="Tanifuji G."/>
            <person name="Takabayashi S."/>
            <person name="Kume K."/>
            <person name="Takagi M."/>
            <person name="Nakayama T."/>
            <person name="Kamikawa R."/>
            <person name="Inagaki Y."/>
            <person name="Hashimoto T."/>
        </authorList>
    </citation>
    <scope>NUCLEOTIDE SEQUENCE [LARGE SCALE GENOMIC DNA]</scope>
    <source>
        <strain evidence="2">NY0173</strain>
    </source>
</reference>
<sequence length="148" mass="16639">MWIPHHLSSTQLLRLLKNKSTVGVSGGFLMIGTFSWAALVVNSLILNYPEVVHIPSSPICTVTVLSTLQFSATLLMFVSMWGLYIKGSFSIRMLCYTIPGCALSIFYLVWVAKQTWSSYLSFVIGGVQQLVLLSCILYYKYMYKVGYI</sequence>
<dbReference type="EMBL" id="BDIP01001204">
    <property type="protein sequence ID" value="GCA62703.1"/>
    <property type="molecule type" value="Genomic_DNA"/>
</dbReference>
<keyword evidence="3" id="KW-1185">Reference proteome</keyword>
<keyword evidence="1" id="KW-0812">Transmembrane</keyword>
<organism evidence="2 3">
    <name type="scientific">Kipferlia bialata</name>
    <dbReference type="NCBI Taxonomy" id="797122"/>
    <lineage>
        <taxon>Eukaryota</taxon>
        <taxon>Metamonada</taxon>
        <taxon>Carpediemonas-like organisms</taxon>
        <taxon>Kipferlia</taxon>
    </lineage>
</organism>
<name>A0A391NW33_9EUKA</name>
<keyword evidence="1" id="KW-1133">Transmembrane helix</keyword>
<accession>A0A391NW33</accession>
<evidence type="ECO:0000313" key="2">
    <source>
        <dbReference type="EMBL" id="GCA62703.1"/>
    </source>
</evidence>
<evidence type="ECO:0000256" key="1">
    <source>
        <dbReference type="SAM" id="Phobius"/>
    </source>
</evidence>
<feature type="transmembrane region" description="Helical" evidence="1">
    <location>
        <begin position="118"/>
        <end position="139"/>
    </location>
</feature>
<protein>
    <submittedName>
        <fullName evidence="2">Uncharacterized protein</fullName>
    </submittedName>
</protein>
<feature type="transmembrane region" description="Helical" evidence="1">
    <location>
        <begin position="61"/>
        <end position="81"/>
    </location>
</feature>
<proteinExistence type="predicted"/>
<gene>
    <name evidence="2" type="ORF">KIPB_005237</name>
</gene>
<dbReference type="OrthoDB" id="19344at2759"/>
<feature type="transmembrane region" description="Helical" evidence="1">
    <location>
        <begin position="93"/>
        <end position="112"/>
    </location>
</feature>
<dbReference type="Proteomes" id="UP000265618">
    <property type="component" value="Unassembled WGS sequence"/>
</dbReference>
<comment type="caution">
    <text evidence="2">The sequence shown here is derived from an EMBL/GenBank/DDBJ whole genome shotgun (WGS) entry which is preliminary data.</text>
</comment>